<dbReference type="PIRSF" id="PIRSF034285">
    <property type="entry name" value="UCP034285"/>
    <property type="match status" value="1"/>
</dbReference>
<protein>
    <submittedName>
        <fullName evidence="2">Protein ImuA</fullName>
    </submittedName>
</protein>
<dbReference type="STRING" id="1120955.SAMN03080610_00112"/>
<dbReference type="InterPro" id="IPR027417">
    <property type="entry name" value="P-loop_NTPase"/>
</dbReference>
<evidence type="ECO:0000313" key="2">
    <source>
        <dbReference type="EMBL" id="SCZ20190.1"/>
    </source>
</evidence>
<name>A0A1G5M6W9_AFIMA</name>
<keyword evidence="3" id="KW-1185">Reference proteome</keyword>
<dbReference type="RefSeq" id="WP_244514325.1">
    <property type="nucleotide sequence ID" value="NZ_FMVW01000001.1"/>
</dbReference>
<dbReference type="InterPro" id="IPR017026">
    <property type="entry name" value="ImuA"/>
</dbReference>
<evidence type="ECO:0000313" key="3">
    <source>
        <dbReference type="Proteomes" id="UP000199347"/>
    </source>
</evidence>
<sequence>MIPISMVGAQHDKESGAGWRATVLKELRREVGALEAGARPDAPALAFEAEAIDSHLPEGGLRLGALHEIWGGRAVPIDRQEPERTKKTGTTRTSGMSGFENPGGNGGAEDIAAATLFLAGLLARLSGPVLWCLKARDLFTPSLAAAGLDPDRVIYAETWHERDVLAAMEEGLQHPGLAAVVGEVARLGLTASRRLQLAAESEGVTAFTLLRPHRQTGAEPTAAATRWRIRSAPSLPPMPSSSAANPVAGIGRGRWRVDLMRCRGADPASFITEACDGTGRLGVSALLRDGADAPHLDRSAA</sequence>
<dbReference type="Gene3D" id="3.40.50.300">
    <property type="entry name" value="P-loop containing nucleotide triphosphate hydrolases"/>
    <property type="match status" value="1"/>
</dbReference>
<dbReference type="AlphaFoldDB" id="A0A1G5M6W9"/>
<dbReference type="Proteomes" id="UP000199347">
    <property type="component" value="Unassembled WGS sequence"/>
</dbReference>
<proteinExistence type="predicted"/>
<gene>
    <name evidence="2" type="ORF">SAMN03080610_00112</name>
</gene>
<reference evidence="3" key="1">
    <citation type="submission" date="2016-10" db="EMBL/GenBank/DDBJ databases">
        <authorList>
            <person name="Varghese N."/>
            <person name="Submissions S."/>
        </authorList>
    </citation>
    <scope>NUCLEOTIDE SEQUENCE [LARGE SCALE GENOMIC DNA]</scope>
    <source>
        <strain evidence="3">DSM 2698</strain>
    </source>
</reference>
<feature type="region of interest" description="Disordered" evidence="1">
    <location>
        <begin position="79"/>
        <end position="102"/>
    </location>
</feature>
<accession>A0A1G5M6W9</accession>
<dbReference type="EMBL" id="FMVW01000001">
    <property type="protein sequence ID" value="SCZ20190.1"/>
    <property type="molecule type" value="Genomic_DNA"/>
</dbReference>
<evidence type="ECO:0000256" key="1">
    <source>
        <dbReference type="SAM" id="MobiDB-lite"/>
    </source>
</evidence>
<organism evidence="2 3">
    <name type="scientific">Afifella marina DSM 2698</name>
    <dbReference type="NCBI Taxonomy" id="1120955"/>
    <lineage>
        <taxon>Bacteria</taxon>
        <taxon>Pseudomonadati</taxon>
        <taxon>Pseudomonadota</taxon>
        <taxon>Alphaproteobacteria</taxon>
        <taxon>Hyphomicrobiales</taxon>
        <taxon>Afifellaceae</taxon>
        <taxon>Afifella</taxon>
    </lineage>
</organism>
<dbReference type="SUPFAM" id="SSF52540">
    <property type="entry name" value="P-loop containing nucleoside triphosphate hydrolases"/>
    <property type="match status" value="1"/>
</dbReference>
<feature type="compositionally biased region" description="Low complexity" evidence="1">
    <location>
        <begin position="88"/>
        <end position="97"/>
    </location>
</feature>